<gene>
    <name evidence="1" type="ORF">AXG55_05830</name>
</gene>
<dbReference type="OrthoDB" id="5294757at2"/>
<dbReference type="Proteomes" id="UP000184731">
    <property type="component" value="Chromosome"/>
</dbReference>
<evidence type="ECO:0000313" key="1">
    <source>
        <dbReference type="EMBL" id="APJ03448.1"/>
    </source>
</evidence>
<dbReference type="RefSeq" id="WP_148697182.1">
    <property type="nucleotide sequence ID" value="NZ_CP017834.1"/>
</dbReference>
<proteinExistence type="predicted"/>
<sequence>MAFWHNSRYEDVEKSSTGDPLRGLPEQQFPWLLTYATISDEMNDTWHYELSCLGIIPEKNNNKIKATLFMIAECKVSKLNLKQIGISSDRLEAMGVESWNYLEEKFSCEIICDFDKLESKAKSLADKWLFQLRKKYTLELKARQLLEKIKTSRISKFSE</sequence>
<dbReference type="KEGG" id="saqi:AXG55_05830"/>
<evidence type="ECO:0000313" key="2">
    <source>
        <dbReference type="Proteomes" id="UP000184731"/>
    </source>
</evidence>
<keyword evidence="2" id="KW-1185">Reference proteome</keyword>
<accession>A0A1L4CZT3</accession>
<name>A0A1L4CZT3_9BACT</name>
<organism evidence="1 2">
    <name type="scientific">Silvanigrella aquatica</name>
    <dbReference type="NCBI Taxonomy" id="1915309"/>
    <lineage>
        <taxon>Bacteria</taxon>
        <taxon>Pseudomonadati</taxon>
        <taxon>Bdellovibrionota</taxon>
        <taxon>Oligoflexia</taxon>
        <taxon>Silvanigrellales</taxon>
        <taxon>Silvanigrellaceae</taxon>
        <taxon>Silvanigrella</taxon>
    </lineage>
</organism>
<dbReference type="AlphaFoldDB" id="A0A1L4CZT3"/>
<reference evidence="1 2" key="1">
    <citation type="submission" date="2016-10" db="EMBL/GenBank/DDBJ databases">
        <title>Silvanigrella aquatica sp. nov., isolated from a freshwater lake located in the Black Forest, Germany, description of Silvanigrellaceae fam. nov., Silvanigrellales ord. nov., reclassification of the order Bdellovibrionales in the class Oligoflexia, reclassification of the families Bacteriovoracaceae and Halobacteriovoraceae in the new order Bacteriovoracales ord. nov., and reclassification of the family Pseudobacteriovoracaceae in the order Oligoflexiales.</title>
        <authorList>
            <person name="Hahn M.W."/>
            <person name="Schmidt J."/>
            <person name="Koll U."/>
            <person name="Rohde M."/>
            <person name="Verbag S."/>
            <person name="Pitt A."/>
            <person name="Nakai R."/>
            <person name="Naganuma T."/>
            <person name="Lang E."/>
        </authorList>
    </citation>
    <scope>NUCLEOTIDE SEQUENCE [LARGE SCALE GENOMIC DNA]</scope>
    <source>
        <strain evidence="1 2">MWH-Nonnen-W8red</strain>
    </source>
</reference>
<dbReference type="STRING" id="1915309.AXG55_05830"/>
<dbReference type="EMBL" id="CP017834">
    <property type="protein sequence ID" value="APJ03448.1"/>
    <property type="molecule type" value="Genomic_DNA"/>
</dbReference>
<protein>
    <submittedName>
        <fullName evidence="1">Uncharacterized protein</fullName>
    </submittedName>
</protein>